<comment type="cofactor">
    <cofactor evidence="1 8">
        <name>Fe(2+)</name>
        <dbReference type="ChEBI" id="CHEBI:29033"/>
    </cofactor>
</comment>
<evidence type="ECO:0000256" key="5">
    <source>
        <dbReference type="ARBA" id="ARBA00022964"/>
    </source>
</evidence>
<evidence type="ECO:0000313" key="10">
    <source>
        <dbReference type="EMBL" id="RKP47151.1"/>
    </source>
</evidence>
<dbReference type="EMBL" id="RBZU01000013">
    <property type="protein sequence ID" value="RKP47151.1"/>
    <property type="molecule type" value="Genomic_DNA"/>
</dbReference>
<comment type="similarity">
    <text evidence="2 8">Belongs to the extradiol ring-cleavage dioxygenase family.</text>
</comment>
<dbReference type="InterPro" id="IPR029068">
    <property type="entry name" value="Glyas_Bleomycin-R_OHBP_Dase"/>
</dbReference>
<gene>
    <name evidence="10" type="ORF">D7S86_23715</name>
</gene>
<dbReference type="Gene3D" id="3.10.180.10">
    <property type="entry name" value="2,3-Dihydroxybiphenyl 1,2-Dioxygenase, domain 1"/>
    <property type="match status" value="1"/>
</dbReference>
<accession>A0A494XBY9</accession>
<dbReference type="InterPro" id="IPR000486">
    <property type="entry name" value="Xdiol_ring_cleave_dOase_1/2"/>
</dbReference>
<sequence>MRVGLSFSHVGVYVRDLATMERFYRDVLDFTVTDRGRLPGAAGWVDLVFLSRDPDEHHQIVLASGRPDGEHFNVINQISLRADSLATLRDFYRRLRELGVQGLQPVTHGNAISLYVRDPEGNRLELFIDTPWYVSQPMKVDIDLDLPQDLLMEQIEAHARSLPGFEPRAVWRARMAGWMGVETA</sequence>
<dbReference type="Proteomes" id="UP000270342">
    <property type="component" value="Unassembled WGS sequence"/>
</dbReference>
<evidence type="ECO:0000256" key="7">
    <source>
        <dbReference type="ARBA" id="ARBA00023004"/>
    </source>
</evidence>
<dbReference type="OrthoDB" id="9795618at2"/>
<dbReference type="PROSITE" id="PS00082">
    <property type="entry name" value="EXTRADIOL_DIOXYGENAS"/>
    <property type="match status" value="1"/>
</dbReference>
<feature type="domain" description="VOC" evidence="9">
    <location>
        <begin position="6"/>
        <end position="129"/>
    </location>
</feature>
<dbReference type="SUPFAM" id="SSF54593">
    <property type="entry name" value="Glyoxalase/Bleomycin resistance protein/Dihydroxybiphenyl dioxygenase"/>
    <property type="match status" value="1"/>
</dbReference>
<keyword evidence="11" id="KW-1185">Reference proteome</keyword>
<evidence type="ECO:0000256" key="6">
    <source>
        <dbReference type="ARBA" id="ARBA00023002"/>
    </source>
</evidence>
<keyword evidence="4 8" id="KW-0058">Aromatic hydrocarbons catabolism</keyword>
<dbReference type="GO" id="GO:0051213">
    <property type="term" value="F:dioxygenase activity"/>
    <property type="evidence" value="ECO:0007669"/>
    <property type="project" value="UniProtKB-KW"/>
</dbReference>
<dbReference type="RefSeq" id="WP_121090013.1">
    <property type="nucleotide sequence ID" value="NZ_RBZU01000013.1"/>
</dbReference>
<keyword evidence="5 8" id="KW-0223">Dioxygenase</keyword>
<evidence type="ECO:0000256" key="1">
    <source>
        <dbReference type="ARBA" id="ARBA00001954"/>
    </source>
</evidence>
<keyword evidence="7 8" id="KW-0408">Iron</keyword>
<dbReference type="Pfam" id="PF00903">
    <property type="entry name" value="Glyoxalase"/>
    <property type="match status" value="1"/>
</dbReference>
<evidence type="ECO:0000256" key="3">
    <source>
        <dbReference type="ARBA" id="ARBA00022723"/>
    </source>
</evidence>
<keyword evidence="6 8" id="KW-0560">Oxidoreductase</keyword>
<organism evidence="10 11">
    <name type="scientific">Pararobbsia silviterrae</name>
    <dbReference type="NCBI Taxonomy" id="1792498"/>
    <lineage>
        <taxon>Bacteria</taxon>
        <taxon>Pseudomonadati</taxon>
        <taxon>Pseudomonadota</taxon>
        <taxon>Betaproteobacteria</taxon>
        <taxon>Burkholderiales</taxon>
        <taxon>Burkholderiaceae</taxon>
        <taxon>Pararobbsia</taxon>
    </lineage>
</organism>
<dbReference type="PROSITE" id="PS51819">
    <property type="entry name" value="VOC"/>
    <property type="match status" value="1"/>
</dbReference>
<proteinExistence type="inferred from homology"/>
<evidence type="ECO:0000256" key="2">
    <source>
        <dbReference type="ARBA" id="ARBA00008784"/>
    </source>
</evidence>
<evidence type="ECO:0000256" key="8">
    <source>
        <dbReference type="RuleBase" id="RU000683"/>
    </source>
</evidence>
<dbReference type="GO" id="GO:0008198">
    <property type="term" value="F:ferrous iron binding"/>
    <property type="evidence" value="ECO:0007669"/>
    <property type="project" value="InterPro"/>
</dbReference>
<comment type="caution">
    <text evidence="10">The sequence shown here is derived from an EMBL/GenBank/DDBJ whole genome shotgun (WGS) entry which is preliminary data.</text>
</comment>
<name>A0A494XBY9_9BURK</name>
<reference evidence="10 11" key="1">
    <citation type="submission" date="2018-10" db="EMBL/GenBank/DDBJ databases">
        <title>Robbsia sp. DHC34, isolated from soil.</title>
        <authorList>
            <person name="Gao Z.-H."/>
            <person name="Qiu L.-H."/>
        </authorList>
    </citation>
    <scope>NUCLEOTIDE SEQUENCE [LARGE SCALE GENOMIC DNA]</scope>
    <source>
        <strain evidence="10 11">DHC34</strain>
    </source>
</reference>
<dbReference type="InterPro" id="IPR004360">
    <property type="entry name" value="Glyas_Fos-R_dOase_dom"/>
</dbReference>
<evidence type="ECO:0000259" key="9">
    <source>
        <dbReference type="PROSITE" id="PS51819"/>
    </source>
</evidence>
<protein>
    <submittedName>
        <fullName evidence="10">Glyoxalase</fullName>
    </submittedName>
</protein>
<evidence type="ECO:0000256" key="4">
    <source>
        <dbReference type="ARBA" id="ARBA00022797"/>
    </source>
</evidence>
<dbReference type="AlphaFoldDB" id="A0A494XBY9"/>
<dbReference type="InterPro" id="IPR037523">
    <property type="entry name" value="VOC_core"/>
</dbReference>
<evidence type="ECO:0000313" key="11">
    <source>
        <dbReference type="Proteomes" id="UP000270342"/>
    </source>
</evidence>
<keyword evidence="3" id="KW-0479">Metal-binding</keyword>